<reference evidence="12" key="2">
    <citation type="submission" date="2018-02" db="UniProtKB">
        <authorList>
            <consortium name="EnsemblPlants"/>
        </authorList>
    </citation>
    <scope>IDENTIFICATION</scope>
    <source>
        <strain evidence="12">Williams 82</strain>
    </source>
</reference>
<dbReference type="FunFam" id="3.20.20.80:FF:000010">
    <property type="entry name" value="glucan endo-1,3-beta-glucosidase, basic"/>
    <property type="match status" value="1"/>
</dbReference>
<keyword evidence="4 9" id="KW-0378">Hydrolase</keyword>
<sequence>MSVSAILLLVEILSSIGVLEFTAAAPLVAPIVGICYGINGNNLPSKQEVVDMFKSRGIPRMRIYSPDEEIIQALRGSRIELVMDVAGDTIQSLTDPNVAADWVHRYITSYSQDVNFKYIVVGNEVHPNYDLAPYILPAMTNIQNAISSANLVTKVSTAIDTTLVTNSYPPNNSVFTADASPYIGPIINFLVKNEAPLLANLYPYFAYVNNQKDIDLHYALFTQQGTNDIGYQNLFDAMLDSIYAALEKIGAPNLEVVVSESGWPSAGGDGALVDNAHVYYFRLIKHAYSGSGTPKRPGRPIQTFLFAMFDENQKPGAEVERHFGIFNPDKSPKY</sequence>
<dbReference type="AlphaFoldDB" id="A0A0R0FY51"/>
<dbReference type="EMBL" id="CM000849">
    <property type="protein sequence ID" value="KRH07832.1"/>
    <property type="molecule type" value="Genomic_DNA"/>
</dbReference>
<comment type="catalytic activity">
    <reaction evidence="1">
        <text>Hydrolysis of (1-&gt;3)-beta-D-glucosidic linkages in (1-&gt;3)-beta-D-glucans.</text>
        <dbReference type="EC" id="3.2.1.39"/>
    </reaction>
</comment>
<dbReference type="PROSITE" id="PS00587">
    <property type="entry name" value="GLYCOSYL_HYDROL_F17"/>
    <property type="match status" value="1"/>
</dbReference>
<gene>
    <name evidence="11" type="ORF">GLYMA_16G114000</name>
</gene>
<dbReference type="Proteomes" id="UP000008827">
    <property type="component" value="Chromosome 16"/>
</dbReference>
<name>A0A0R0FY51_SOYBN</name>
<comment type="similarity">
    <text evidence="2 8">Belongs to the glycosyl hydrolase 17 family.</text>
</comment>
<evidence type="ECO:0000256" key="10">
    <source>
        <dbReference type="SAM" id="SignalP"/>
    </source>
</evidence>
<dbReference type="EnsemblPlants" id="KRH07832">
    <property type="protein sequence ID" value="KRH07832"/>
    <property type="gene ID" value="GLYMA_16G114000"/>
</dbReference>
<dbReference type="InterPro" id="IPR044965">
    <property type="entry name" value="Glyco_hydro_17_plant"/>
</dbReference>
<evidence type="ECO:0000256" key="2">
    <source>
        <dbReference type="ARBA" id="ARBA00008773"/>
    </source>
</evidence>
<organism evidence="11">
    <name type="scientific">Glycine max</name>
    <name type="common">Soybean</name>
    <name type="synonym">Glycine hispida</name>
    <dbReference type="NCBI Taxonomy" id="3847"/>
    <lineage>
        <taxon>Eukaryota</taxon>
        <taxon>Viridiplantae</taxon>
        <taxon>Streptophyta</taxon>
        <taxon>Embryophyta</taxon>
        <taxon>Tracheophyta</taxon>
        <taxon>Spermatophyta</taxon>
        <taxon>Magnoliopsida</taxon>
        <taxon>eudicotyledons</taxon>
        <taxon>Gunneridae</taxon>
        <taxon>Pentapetalae</taxon>
        <taxon>rosids</taxon>
        <taxon>fabids</taxon>
        <taxon>Fabales</taxon>
        <taxon>Fabaceae</taxon>
        <taxon>Papilionoideae</taxon>
        <taxon>50 kb inversion clade</taxon>
        <taxon>NPAAA clade</taxon>
        <taxon>indigoferoid/millettioid clade</taxon>
        <taxon>Phaseoleae</taxon>
        <taxon>Glycine</taxon>
        <taxon>Glycine subgen. Soja</taxon>
    </lineage>
</organism>
<dbReference type="SMR" id="A0A0R0FY51"/>
<dbReference type="OrthoDB" id="667590at2759"/>
<evidence type="ECO:0000256" key="9">
    <source>
        <dbReference type="RuleBase" id="RU004336"/>
    </source>
</evidence>
<evidence type="ECO:0000313" key="13">
    <source>
        <dbReference type="Proteomes" id="UP000008827"/>
    </source>
</evidence>
<evidence type="ECO:0000256" key="4">
    <source>
        <dbReference type="ARBA" id="ARBA00022801"/>
    </source>
</evidence>
<dbReference type="GO" id="GO:0042973">
    <property type="term" value="F:glucan endo-1,3-beta-D-glucosidase activity"/>
    <property type="evidence" value="ECO:0007669"/>
    <property type="project" value="UniProtKB-EC"/>
</dbReference>
<dbReference type="InterPro" id="IPR000490">
    <property type="entry name" value="Glyco_hydro_17"/>
</dbReference>
<evidence type="ECO:0000313" key="12">
    <source>
        <dbReference type="EnsemblPlants" id="KRH07832"/>
    </source>
</evidence>
<dbReference type="Pfam" id="PF00332">
    <property type="entry name" value="Glyco_hydro_17"/>
    <property type="match status" value="1"/>
</dbReference>
<feature type="signal peptide" evidence="10">
    <location>
        <begin position="1"/>
        <end position="24"/>
    </location>
</feature>
<keyword evidence="13" id="KW-1185">Reference proteome</keyword>
<evidence type="ECO:0000256" key="5">
    <source>
        <dbReference type="ARBA" id="ARBA00023295"/>
    </source>
</evidence>
<dbReference type="GO" id="GO:0005975">
    <property type="term" value="P:carbohydrate metabolic process"/>
    <property type="evidence" value="ECO:0007669"/>
    <property type="project" value="InterPro"/>
</dbReference>
<reference evidence="11 12" key="1">
    <citation type="journal article" date="2010" name="Nature">
        <title>Genome sequence of the palaeopolyploid soybean.</title>
        <authorList>
            <person name="Schmutz J."/>
            <person name="Cannon S.B."/>
            <person name="Schlueter J."/>
            <person name="Ma J."/>
            <person name="Mitros T."/>
            <person name="Nelson W."/>
            <person name="Hyten D.L."/>
            <person name="Song Q."/>
            <person name="Thelen J.J."/>
            <person name="Cheng J."/>
            <person name="Xu D."/>
            <person name="Hellsten U."/>
            <person name="May G.D."/>
            <person name="Yu Y."/>
            <person name="Sakurai T."/>
            <person name="Umezawa T."/>
            <person name="Bhattacharyya M.K."/>
            <person name="Sandhu D."/>
            <person name="Valliyodan B."/>
            <person name="Lindquist E."/>
            <person name="Peto M."/>
            <person name="Grant D."/>
            <person name="Shu S."/>
            <person name="Goodstein D."/>
            <person name="Barry K."/>
            <person name="Futrell-Griggs M."/>
            <person name="Abernathy B."/>
            <person name="Du J."/>
            <person name="Tian Z."/>
            <person name="Zhu L."/>
            <person name="Gill N."/>
            <person name="Joshi T."/>
            <person name="Libault M."/>
            <person name="Sethuraman A."/>
            <person name="Zhang X.-C."/>
            <person name="Shinozaki K."/>
            <person name="Nguyen H.T."/>
            <person name="Wing R.A."/>
            <person name="Cregan P."/>
            <person name="Specht J."/>
            <person name="Grimwood J."/>
            <person name="Rokhsar D."/>
            <person name="Stacey G."/>
            <person name="Shoemaker R.C."/>
            <person name="Jackson S.A."/>
        </authorList>
    </citation>
    <scope>NUCLEOTIDE SEQUENCE [LARGE SCALE GENOMIC DNA]</scope>
    <source>
        <strain evidence="12">cv. Williams 82</strain>
        <tissue evidence="11">Callus</tissue>
    </source>
</reference>
<dbReference type="SUPFAM" id="SSF51445">
    <property type="entry name" value="(Trans)glycosidases"/>
    <property type="match status" value="1"/>
</dbReference>
<dbReference type="PANTHER" id="PTHR32227">
    <property type="entry name" value="GLUCAN ENDO-1,3-BETA-GLUCOSIDASE BG1-RELATED-RELATED"/>
    <property type="match status" value="1"/>
</dbReference>
<evidence type="ECO:0000256" key="6">
    <source>
        <dbReference type="ARBA" id="ARBA00033335"/>
    </source>
</evidence>
<evidence type="ECO:0000256" key="8">
    <source>
        <dbReference type="RuleBase" id="RU004335"/>
    </source>
</evidence>
<evidence type="ECO:0000256" key="1">
    <source>
        <dbReference type="ARBA" id="ARBA00000382"/>
    </source>
</evidence>
<reference evidence="11" key="3">
    <citation type="submission" date="2018-07" db="EMBL/GenBank/DDBJ databases">
        <title>WGS assembly of Glycine max.</title>
        <authorList>
            <person name="Schmutz J."/>
            <person name="Cannon S."/>
            <person name="Schlueter J."/>
            <person name="Ma J."/>
            <person name="Mitros T."/>
            <person name="Nelson W."/>
            <person name="Hyten D."/>
            <person name="Song Q."/>
            <person name="Thelen J."/>
            <person name="Cheng J."/>
            <person name="Xu D."/>
            <person name="Hellsten U."/>
            <person name="May G."/>
            <person name="Yu Y."/>
            <person name="Sakurai T."/>
            <person name="Umezawa T."/>
            <person name="Bhattacharyya M."/>
            <person name="Sandhu D."/>
            <person name="Valliyodan B."/>
            <person name="Lindquist E."/>
            <person name="Peto M."/>
            <person name="Grant D."/>
            <person name="Shu S."/>
            <person name="Goodstein D."/>
            <person name="Barry K."/>
            <person name="Futrell-Griggs M."/>
            <person name="Abernathy B."/>
            <person name="Du J."/>
            <person name="Tian Z."/>
            <person name="Zhu L."/>
            <person name="Gill N."/>
            <person name="Joshi T."/>
            <person name="Libault M."/>
            <person name="Sethuraman A."/>
            <person name="Zhang X."/>
            <person name="Shinozaki K."/>
            <person name="Nguyen H."/>
            <person name="Wing R."/>
            <person name="Cregan P."/>
            <person name="Specht J."/>
            <person name="Grimwood J."/>
            <person name="Rokhsar D."/>
            <person name="Stacey G."/>
            <person name="Shoemaker R."/>
            <person name="Jackson S."/>
        </authorList>
    </citation>
    <scope>NUCLEOTIDE SEQUENCE</scope>
    <source>
        <tissue evidence="11">Callus</tissue>
    </source>
</reference>
<dbReference type="Gramene" id="KRH07832">
    <property type="protein sequence ID" value="KRH07832"/>
    <property type="gene ID" value="GLYMA_16G114000"/>
</dbReference>
<keyword evidence="5 9" id="KW-0326">Glycosidase</keyword>
<dbReference type="Gene3D" id="3.20.20.80">
    <property type="entry name" value="Glycosidases"/>
    <property type="match status" value="1"/>
</dbReference>
<dbReference type="EC" id="3.2.1.39" evidence="3"/>
<accession>A0A0R0FY51</accession>
<dbReference type="OMA" id="QNFFDAN"/>
<keyword evidence="10" id="KW-0732">Signal</keyword>
<evidence type="ECO:0000313" key="11">
    <source>
        <dbReference type="EMBL" id="KRH07832.1"/>
    </source>
</evidence>
<protein>
    <recommendedName>
        <fullName evidence="3">glucan endo-1,3-beta-D-glucosidase</fullName>
        <ecNumber evidence="3">3.2.1.39</ecNumber>
    </recommendedName>
    <alternativeName>
        <fullName evidence="6">(1-&gt;3)-beta-glucan endohydrolase</fullName>
    </alternativeName>
    <alternativeName>
        <fullName evidence="7">Beta-1,3-endoglucanase</fullName>
    </alternativeName>
</protein>
<evidence type="ECO:0000256" key="7">
    <source>
        <dbReference type="ARBA" id="ARBA00033417"/>
    </source>
</evidence>
<evidence type="ECO:0000256" key="3">
    <source>
        <dbReference type="ARBA" id="ARBA00012780"/>
    </source>
</evidence>
<dbReference type="InterPro" id="IPR017853">
    <property type="entry name" value="GH"/>
</dbReference>
<proteinExistence type="inferred from homology"/>
<dbReference type="PaxDb" id="3847-GLYMA16G21740.2"/>
<feature type="chain" id="PRO_5014521153" description="glucan endo-1,3-beta-D-glucosidase" evidence="10">
    <location>
        <begin position="25"/>
        <end position="334"/>
    </location>
</feature>